<name>A0ABD1XG88_9MARC</name>
<dbReference type="SUPFAM" id="SSF54626">
    <property type="entry name" value="Chalcone isomerase"/>
    <property type="match status" value="1"/>
</dbReference>
<dbReference type="PANTHER" id="PTHR47698:SF2">
    <property type="entry name" value="FATTY-ACID-BINDING PROTEIN 3, CHLOROPLASTIC"/>
    <property type="match status" value="1"/>
</dbReference>
<dbReference type="AlphaFoldDB" id="A0ABD1XG88"/>
<organism evidence="4 5">
    <name type="scientific">Riccia fluitans</name>
    <dbReference type="NCBI Taxonomy" id="41844"/>
    <lineage>
        <taxon>Eukaryota</taxon>
        <taxon>Viridiplantae</taxon>
        <taxon>Streptophyta</taxon>
        <taxon>Embryophyta</taxon>
        <taxon>Marchantiophyta</taxon>
        <taxon>Marchantiopsida</taxon>
        <taxon>Marchantiidae</taxon>
        <taxon>Marchantiales</taxon>
        <taxon>Ricciaceae</taxon>
        <taxon>Riccia</taxon>
    </lineage>
</organism>
<dbReference type="InterPro" id="IPR016089">
    <property type="entry name" value="Chalcone_isomerase_bundle_sf"/>
</dbReference>
<sequence length="295" mass="31067">MAASCVTMAAVTSINVVRLPESSNANKPRLSDPAPLLPNIQSGRRPLVSGFLGDSWKLQRHLGVLFAQPALSRSKGAMAVRASVGVESEVSEPVTGIKFSKNASPQGSSKDLMLAGLGVREKKVAILKVKVYAVGLYVEPSVVSSLEQWKSKGASGLEKDEAFFKALVAAPVEKSLRIVLARDIEGGQFWGALDEALTPRLKSAGAGEAGEKALAAFGDVFKKRPLKDRTVIYLTWTQPSTLHVSVSAEGASPSAPDASIESEALLYSLYDVFLGKDSVSPSAKASVAKGILGVF</sequence>
<feature type="domain" description="Chalcone isomerase" evidence="3">
    <location>
        <begin position="95"/>
        <end position="289"/>
    </location>
</feature>
<comment type="similarity">
    <text evidence="1 2">Belongs to the chalcone isomerase family.</text>
</comment>
<accession>A0ABD1XG88</accession>
<gene>
    <name evidence="4" type="ORF">R1flu_026547</name>
</gene>
<proteinExistence type="inferred from homology"/>
<protein>
    <recommendedName>
        <fullName evidence="2">Chalcone-flavonone isomerase family protein</fullName>
    </recommendedName>
</protein>
<dbReference type="InterPro" id="IPR036298">
    <property type="entry name" value="Chalcone_isomerase_sf"/>
</dbReference>
<comment type="caution">
    <text evidence="4">The sequence shown here is derived from an EMBL/GenBank/DDBJ whole genome shotgun (WGS) entry which is preliminary data.</text>
</comment>
<dbReference type="Pfam" id="PF02431">
    <property type="entry name" value="Chalcone"/>
    <property type="match status" value="1"/>
</dbReference>
<evidence type="ECO:0000256" key="1">
    <source>
        <dbReference type="ARBA" id="ARBA00007166"/>
    </source>
</evidence>
<dbReference type="Proteomes" id="UP001605036">
    <property type="component" value="Unassembled WGS sequence"/>
</dbReference>
<dbReference type="Gene3D" id="3.50.70.10">
    <property type="match status" value="1"/>
</dbReference>
<dbReference type="InterPro" id="IPR016087">
    <property type="entry name" value="Chalcone_isomerase"/>
</dbReference>
<dbReference type="InterPro" id="IPR016088">
    <property type="entry name" value="Chalcone_isomerase_3-sand"/>
</dbReference>
<dbReference type="PANTHER" id="PTHR47698">
    <property type="entry name" value="FATTY-ACID-BINDING PROTEIN 3, CHLOROPLASTIC"/>
    <property type="match status" value="1"/>
</dbReference>
<evidence type="ECO:0000313" key="5">
    <source>
        <dbReference type="Proteomes" id="UP001605036"/>
    </source>
</evidence>
<keyword evidence="5" id="KW-1185">Reference proteome</keyword>
<reference evidence="4 5" key="1">
    <citation type="submission" date="2024-09" db="EMBL/GenBank/DDBJ databases">
        <title>Chromosome-scale assembly of Riccia fluitans.</title>
        <authorList>
            <person name="Paukszto L."/>
            <person name="Sawicki J."/>
            <person name="Karawczyk K."/>
            <person name="Piernik-Szablinska J."/>
            <person name="Szczecinska M."/>
            <person name="Mazdziarz M."/>
        </authorList>
    </citation>
    <scope>NUCLEOTIDE SEQUENCE [LARGE SCALE GENOMIC DNA]</scope>
    <source>
        <strain evidence="4">Rf_01</strain>
        <tissue evidence="4">Aerial parts of the thallus</tissue>
    </source>
</reference>
<evidence type="ECO:0000256" key="2">
    <source>
        <dbReference type="RuleBase" id="RU361158"/>
    </source>
</evidence>
<dbReference type="EMBL" id="JBHFFA010000008">
    <property type="protein sequence ID" value="KAL2607974.1"/>
    <property type="molecule type" value="Genomic_DNA"/>
</dbReference>
<dbReference type="Gene3D" id="1.10.890.20">
    <property type="match status" value="1"/>
</dbReference>
<evidence type="ECO:0000313" key="4">
    <source>
        <dbReference type="EMBL" id="KAL2607974.1"/>
    </source>
</evidence>
<evidence type="ECO:0000259" key="3">
    <source>
        <dbReference type="Pfam" id="PF02431"/>
    </source>
</evidence>